<proteinExistence type="predicted"/>
<organism evidence="2 3">
    <name type="scientific">Pisolithus tinctorius Marx 270</name>
    <dbReference type="NCBI Taxonomy" id="870435"/>
    <lineage>
        <taxon>Eukaryota</taxon>
        <taxon>Fungi</taxon>
        <taxon>Dikarya</taxon>
        <taxon>Basidiomycota</taxon>
        <taxon>Agaricomycotina</taxon>
        <taxon>Agaricomycetes</taxon>
        <taxon>Agaricomycetidae</taxon>
        <taxon>Boletales</taxon>
        <taxon>Sclerodermatineae</taxon>
        <taxon>Pisolithaceae</taxon>
        <taxon>Pisolithus</taxon>
    </lineage>
</organism>
<evidence type="ECO:0000256" key="1">
    <source>
        <dbReference type="SAM" id="MobiDB-lite"/>
    </source>
</evidence>
<gene>
    <name evidence="2" type="ORF">M404DRAFT_717699</name>
</gene>
<protein>
    <submittedName>
        <fullName evidence="2">Uncharacterized protein</fullName>
    </submittedName>
</protein>
<sequence length="88" mass="10206">MMSTVMRPVPRMLRRANSQRRRGQYDNSNCKNEPTMVYLRDNKSATNQRIGMKLMYSVEYNKHIPSIPVELKATYKLVKLCPLSNGAN</sequence>
<keyword evidence="3" id="KW-1185">Reference proteome</keyword>
<dbReference type="HOGENOM" id="CLU_2470005_0_0_1"/>
<feature type="compositionally biased region" description="Basic residues" evidence="1">
    <location>
        <begin position="12"/>
        <end position="22"/>
    </location>
</feature>
<evidence type="ECO:0000313" key="3">
    <source>
        <dbReference type="Proteomes" id="UP000054217"/>
    </source>
</evidence>
<feature type="region of interest" description="Disordered" evidence="1">
    <location>
        <begin position="1"/>
        <end position="33"/>
    </location>
</feature>
<accession>A0A0C3JX03</accession>
<dbReference type="EMBL" id="KN831984">
    <property type="protein sequence ID" value="KIO01927.1"/>
    <property type="molecule type" value="Genomic_DNA"/>
</dbReference>
<dbReference type="InParanoid" id="A0A0C3JX03"/>
<evidence type="ECO:0000313" key="2">
    <source>
        <dbReference type="EMBL" id="KIO01927.1"/>
    </source>
</evidence>
<dbReference type="Proteomes" id="UP000054217">
    <property type="component" value="Unassembled WGS sequence"/>
</dbReference>
<reference evidence="2 3" key="1">
    <citation type="submission" date="2014-04" db="EMBL/GenBank/DDBJ databases">
        <authorList>
            <consortium name="DOE Joint Genome Institute"/>
            <person name="Kuo A."/>
            <person name="Kohler A."/>
            <person name="Costa M.D."/>
            <person name="Nagy L.G."/>
            <person name="Floudas D."/>
            <person name="Copeland A."/>
            <person name="Barry K.W."/>
            <person name="Cichocki N."/>
            <person name="Veneault-Fourrey C."/>
            <person name="LaButti K."/>
            <person name="Lindquist E.A."/>
            <person name="Lipzen A."/>
            <person name="Lundell T."/>
            <person name="Morin E."/>
            <person name="Murat C."/>
            <person name="Sun H."/>
            <person name="Tunlid A."/>
            <person name="Henrissat B."/>
            <person name="Grigoriev I.V."/>
            <person name="Hibbett D.S."/>
            <person name="Martin F."/>
            <person name="Nordberg H.P."/>
            <person name="Cantor M.N."/>
            <person name="Hua S.X."/>
        </authorList>
    </citation>
    <scope>NUCLEOTIDE SEQUENCE [LARGE SCALE GENOMIC DNA]</scope>
    <source>
        <strain evidence="2 3">Marx 270</strain>
    </source>
</reference>
<reference evidence="3" key="2">
    <citation type="submission" date="2015-01" db="EMBL/GenBank/DDBJ databases">
        <title>Evolutionary Origins and Diversification of the Mycorrhizal Mutualists.</title>
        <authorList>
            <consortium name="DOE Joint Genome Institute"/>
            <consortium name="Mycorrhizal Genomics Consortium"/>
            <person name="Kohler A."/>
            <person name="Kuo A."/>
            <person name="Nagy L.G."/>
            <person name="Floudas D."/>
            <person name="Copeland A."/>
            <person name="Barry K.W."/>
            <person name="Cichocki N."/>
            <person name="Veneault-Fourrey C."/>
            <person name="LaButti K."/>
            <person name="Lindquist E.A."/>
            <person name="Lipzen A."/>
            <person name="Lundell T."/>
            <person name="Morin E."/>
            <person name="Murat C."/>
            <person name="Riley R."/>
            <person name="Ohm R."/>
            <person name="Sun H."/>
            <person name="Tunlid A."/>
            <person name="Henrissat B."/>
            <person name="Grigoriev I.V."/>
            <person name="Hibbett D.S."/>
            <person name="Martin F."/>
        </authorList>
    </citation>
    <scope>NUCLEOTIDE SEQUENCE [LARGE SCALE GENOMIC DNA]</scope>
    <source>
        <strain evidence="3">Marx 270</strain>
    </source>
</reference>
<dbReference type="AlphaFoldDB" id="A0A0C3JX03"/>
<name>A0A0C3JX03_PISTI</name>